<dbReference type="InParanoid" id="A0A0V0QY67"/>
<gene>
    <name evidence="3" type="ORF">PPERSA_06888</name>
</gene>
<dbReference type="InterPro" id="IPR015943">
    <property type="entry name" value="WD40/YVTN_repeat-like_dom_sf"/>
</dbReference>
<name>A0A0V0QY67_PSEPJ</name>
<sequence>MIINEITCMCKWVEDKQQYIQHYQQIKKFDNFQICLEKMCPFKQRWHCLLCNKNVHRKHHYMNQNDFLQLVKKSIIKSPRTYLQIFEDYIKKYQVQFTDIVQDPLIQQNELDDFKIGKFQNHDLLVSGSLYPIITLYSLSSFKKIKIFSNFNEWDHNMQNTDELNMNIISPICRVYFLNKQKLLFTDMYCFIYIQNIFKHDDLKKIRHSCAVTDVAIHNEGQWSLLYYGDSKGSIGLITFDQSDSKVDIMWRKKFHYSEVFALNIIKFSINKKQQILASISTERIVLNNLQSRQVIAQYDFHKNQPIIDAEVYLNYIVFAQEGKKQYKIIHVKSEGDIQEFDKDLGIQNNKLEVNSIHMNLPEGQHEQTEAQFQQPHIAVQQSYTNKYINKYINKNNYQTNNVLSSQQFQSPQVDNQHKLQNNQQNIVPEKNHQQSNQQEQQTIKQKIQPGEDKSSIPLPKPKAILQNQQKQNLNQVQDRQNYHQIPNNDTQQINKQVFQIPQSNSLNWSPQLNTVYSQKPHINQQQYKKSADESQNQKFQIVSKYLSPEQTNIQNKTANHSLGHSKSKSKYNTNYIVKTYDPIHLEYSPYRVKLKIKEQQSELEKSKNYKELIKQQEIKIDEREEIIRVQENKIQELLKLSKFQTDAQKLEHMEASIDELNAQINQQIQQIEEKDKQIQMLTKELQYNIQMLKEVEQTHENQINENNKQYRELFEQELYDLTQKFLAERLSAQEEKNQLREHINQLETIGQKQPVTNQQLEKENTSLKNEISKLKVTYEEEEIHQLQEEMQDLKMQIAVLQDVEDKNSRLKRQINQKDLEIQQLLFNYSQNKDLDQMNHVAFLNQQVADLTMQVNSIQGAYQQNNSGFNNASQNYANQPNFMNINKINQPFQQIKQNQNSSSGMKQNGNQQLSY</sequence>
<reference evidence="3 4" key="1">
    <citation type="journal article" date="2015" name="Sci. Rep.">
        <title>Genome of the facultative scuticociliatosis pathogen Pseudocohnilembus persalinus provides insight into its virulence through horizontal gene transfer.</title>
        <authorList>
            <person name="Xiong J."/>
            <person name="Wang G."/>
            <person name="Cheng J."/>
            <person name="Tian M."/>
            <person name="Pan X."/>
            <person name="Warren A."/>
            <person name="Jiang C."/>
            <person name="Yuan D."/>
            <person name="Miao W."/>
        </authorList>
    </citation>
    <scope>NUCLEOTIDE SEQUENCE [LARGE SCALE GENOMIC DNA]</scope>
    <source>
        <strain evidence="3">36N120E</strain>
    </source>
</reference>
<keyword evidence="4" id="KW-1185">Reference proteome</keyword>
<dbReference type="SUPFAM" id="SSF50978">
    <property type="entry name" value="WD40 repeat-like"/>
    <property type="match status" value="1"/>
</dbReference>
<keyword evidence="1" id="KW-0175">Coiled coil</keyword>
<evidence type="ECO:0000313" key="4">
    <source>
        <dbReference type="Proteomes" id="UP000054937"/>
    </source>
</evidence>
<dbReference type="Gene3D" id="2.130.10.10">
    <property type="entry name" value="YVTN repeat-like/Quinoprotein amine dehydrogenase"/>
    <property type="match status" value="1"/>
</dbReference>
<dbReference type="AlphaFoldDB" id="A0A0V0QY67"/>
<evidence type="ECO:0000256" key="2">
    <source>
        <dbReference type="SAM" id="MobiDB-lite"/>
    </source>
</evidence>
<protein>
    <submittedName>
        <fullName evidence="3">WD40-repeat-containing domain</fullName>
    </submittedName>
</protein>
<accession>A0A0V0QY67</accession>
<evidence type="ECO:0000256" key="1">
    <source>
        <dbReference type="SAM" id="Coils"/>
    </source>
</evidence>
<feature type="compositionally biased region" description="Low complexity" evidence="2">
    <location>
        <begin position="434"/>
        <end position="449"/>
    </location>
</feature>
<dbReference type="Proteomes" id="UP000054937">
    <property type="component" value="Unassembled WGS sequence"/>
</dbReference>
<proteinExistence type="predicted"/>
<evidence type="ECO:0000313" key="3">
    <source>
        <dbReference type="EMBL" id="KRX07273.1"/>
    </source>
</evidence>
<feature type="region of interest" description="Disordered" evidence="2">
    <location>
        <begin position="431"/>
        <end position="460"/>
    </location>
</feature>
<comment type="caution">
    <text evidence="3">The sequence shown here is derived from an EMBL/GenBank/DDBJ whole genome shotgun (WGS) entry which is preliminary data.</text>
</comment>
<organism evidence="3 4">
    <name type="scientific">Pseudocohnilembus persalinus</name>
    <name type="common">Ciliate</name>
    <dbReference type="NCBI Taxonomy" id="266149"/>
    <lineage>
        <taxon>Eukaryota</taxon>
        <taxon>Sar</taxon>
        <taxon>Alveolata</taxon>
        <taxon>Ciliophora</taxon>
        <taxon>Intramacronucleata</taxon>
        <taxon>Oligohymenophorea</taxon>
        <taxon>Scuticociliatia</taxon>
        <taxon>Philasterida</taxon>
        <taxon>Pseudocohnilembidae</taxon>
        <taxon>Pseudocohnilembus</taxon>
    </lineage>
</organism>
<feature type="coiled-coil region" evidence="1">
    <location>
        <begin position="597"/>
        <end position="821"/>
    </location>
</feature>
<dbReference type="InterPro" id="IPR036322">
    <property type="entry name" value="WD40_repeat_dom_sf"/>
</dbReference>
<dbReference type="EMBL" id="LDAU01000084">
    <property type="protein sequence ID" value="KRX07273.1"/>
    <property type="molecule type" value="Genomic_DNA"/>
</dbReference>